<organism evidence="1 2">
    <name type="scientific">Martelella mediterranea DSM 17316</name>
    <dbReference type="NCBI Taxonomy" id="1122214"/>
    <lineage>
        <taxon>Bacteria</taxon>
        <taxon>Pseudomonadati</taxon>
        <taxon>Pseudomonadota</taxon>
        <taxon>Alphaproteobacteria</taxon>
        <taxon>Hyphomicrobiales</taxon>
        <taxon>Aurantimonadaceae</taxon>
        <taxon>Martelella</taxon>
    </lineage>
</organism>
<evidence type="ECO:0000313" key="1">
    <source>
        <dbReference type="EMBL" id="AQZ51734.1"/>
    </source>
</evidence>
<accession>A0A1U9Z244</accession>
<dbReference type="EMBL" id="CP020330">
    <property type="protein sequence ID" value="AQZ51734.1"/>
    <property type="molecule type" value="Genomic_DNA"/>
</dbReference>
<keyword evidence="2" id="KW-1185">Reference proteome</keyword>
<name>A0A1U9Z244_9HYPH</name>
<proteinExistence type="predicted"/>
<protein>
    <submittedName>
        <fullName evidence="1">Uncharacterized protein</fullName>
    </submittedName>
</protein>
<dbReference type="Proteomes" id="UP000191135">
    <property type="component" value="Chromosome"/>
</dbReference>
<evidence type="ECO:0000313" key="2">
    <source>
        <dbReference type="Proteomes" id="UP000191135"/>
    </source>
</evidence>
<reference evidence="1 2" key="1">
    <citation type="submission" date="2017-03" db="EMBL/GenBank/DDBJ databases">
        <title>Foreign affairs: Plasmid Transfer between Roseobacters and Rhizobia.</title>
        <authorList>
            <person name="Bartling P."/>
            <person name="Bunk B."/>
            <person name="Overmann J."/>
            <person name="Brinkmann H."/>
            <person name="Petersen J."/>
        </authorList>
    </citation>
    <scope>NUCLEOTIDE SEQUENCE [LARGE SCALE GENOMIC DNA]</scope>
    <source>
        <strain evidence="1 2">MACL11</strain>
    </source>
</reference>
<dbReference type="RefSeq" id="WP_018063670.1">
    <property type="nucleotide sequence ID" value="NZ_AQWH01000004.1"/>
</dbReference>
<dbReference type="AlphaFoldDB" id="A0A1U9Z244"/>
<dbReference type="STRING" id="1122214.Mame_02405"/>
<sequence length="47" mass="5761">MLDWFTVVRHRRKKPRHPLSDPLEGDEWRGHQGMARLISRILREKRV</sequence>
<dbReference type="KEGG" id="mmed:Mame_02405"/>
<dbReference type="OrthoDB" id="8420598at2"/>
<gene>
    <name evidence="1" type="ORF">Mame_02405</name>
</gene>